<dbReference type="RefSeq" id="WP_194453420.1">
    <property type="nucleotide sequence ID" value="NZ_CP063849.1"/>
</dbReference>
<keyword evidence="2" id="KW-0732">Signal</keyword>
<evidence type="ECO:0000313" key="3">
    <source>
        <dbReference type="EMBL" id="QOY91766.1"/>
    </source>
</evidence>
<name>A0A7S7NXW2_PALFE</name>
<proteinExistence type="predicted"/>
<dbReference type="Pfam" id="PF07586">
    <property type="entry name" value="HXXSHH"/>
    <property type="match status" value="1"/>
</dbReference>
<feature type="signal peptide" evidence="2">
    <location>
        <begin position="1"/>
        <end position="22"/>
    </location>
</feature>
<evidence type="ECO:0000256" key="1">
    <source>
        <dbReference type="SAM" id="MobiDB-lite"/>
    </source>
</evidence>
<dbReference type="AlphaFoldDB" id="A0A7S7NXW2"/>
<dbReference type="KEGG" id="pfer:IRI77_18040"/>
<reference evidence="3 4" key="1">
    <citation type="submission" date="2020-10" db="EMBL/GenBank/DDBJ databases">
        <title>Complete genome sequence of Paludibaculum fermentans P105T, a facultatively anaerobic acidobacterium capable of dissimilatory Fe(III) reduction.</title>
        <authorList>
            <person name="Dedysh S.N."/>
            <person name="Beletsky A.V."/>
            <person name="Kulichevskaya I.S."/>
            <person name="Mardanov A.V."/>
            <person name="Ravin N.V."/>
        </authorList>
    </citation>
    <scope>NUCLEOTIDE SEQUENCE [LARGE SCALE GENOMIC DNA]</scope>
    <source>
        <strain evidence="3 4">P105</strain>
    </source>
</reference>
<dbReference type="Proteomes" id="UP000593892">
    <property type="component" value="Chromosome"/>
</dbReference>
<gene>
    <name evidence="3" type="ORF">IRI77_18040</name>
</gene>
<evidence type="ECO:0000313" key="4">
    <source>
        <dbReference type="Proteomes" id="UP000593892"/>
    </source>
</evidence>
<sequence>MLLSKKALSRRTLLRGFGSALALPALDAMVPALARGAAKAAPLRMAFVYVPNGIVMKHWTPEAEGRDFALNGALEPFAAVREQIMVLSGLTQNNGRALGDGPGDHARAAASYLTGFHPRKTEGADIHNGVSVDQVAAQAIGQGTRFPSLELGLEGGGLVGNCDSGYSCAYTNSISWRSEQTPLPPELNPRAVFERLFGDGELHDRATRLKLAKQDRSLLDFVLEDASKLRRSLGATDQLKLDEYLGSVREIEHRIQIAEKQDFENRDNKSNDPSMPKPAGVPVTFEEYARLMFDLMTVAFQTDSTRIATYLVGREGSNRTYRSIGVPDAHHGISHHMGNQEKIDKLAKINRLHAELFAGFLKRLQSLPDGDGTMLDHTMIVYGSGLSDGNAHAHDDLPLLLAGGANGAFKMGRHVKYPKETPLNNLFLSMLDTMGVKAESLGDSSGRLPRLTDLTA</sequence>
<feature type="region of interest" description="Disordered" evidence="1">
    <location>
        <begin position="259"/>
        <end position="281"/>
    </location>
</feature>
<feature type="compositionally biased region" description="Basic and acidic residues" evidence="1">
    <location>
        <begin position="259"/>
        <end position="270"/>
    </location>
</feature>
<dbReference type="EMBL" id="CP063849">
    <property type="protein sequence ID" value="QOY91766.1"/>
    <property type="molecule type" value="Genomic_DNA"/>
</dbReference>
<feature type="chain" id="PRO_5032926296" evidence="2">
    <location>
        <begin position="23"/>
        <end position="456"/>
    </location>
</feature>
<dbReference type="InterPro" id="IPR011447">
    <property type="entry name" value="DUF1552"/>
</dbReference>
<dbReference type="PROSITE" id="PS51318">
    <property type="entry name" value="TAT"/>
    <property type="match status" value="1"/>
</dbReference>
<accession>A0A7S7NXW2</accession>
<protein>
    <submittedName>
        <fullName evidence="3">DUF1552 domain-containing protein</fullName>
    </submittedName>
</protein>
<organism evidence="3 4">
    <name type="scientific">Paludibaculum fermentans</name>
    <dbReference type="NCBI Taxonomy" id="1473598"/>
    <lineage>
        <taxon>Bacteria</taxon>
        <taxon>Pseudomonadati</taxon>
        <taxon>Acidobacteriota</taxon>
        <taxon>Terriglobia</taxon>
        <taxon>Bryobacterales</taxon>
        <taxon>Bryobacteraceae</taxon>
        <taxon>Paludibaculum</taxon>
    </lineage>
</organism>
<keyword evidence="4" id="KW-1185">Reference proteome</keyword>
<evidence type="ECO:0000256" key="2">
    <source>
        <dbReference type="SAM" id="SignalP"/>
    </source>
</evidence>
<dbReference type="InterPro" id="IPR006311">
    <property type="entry name" value="TAT_signal"/>
</dbReference>